<dbReference type="SUPFAM" id="SSF81321">
    <property type="entry name" value="Family A G protein-coupled receptor-like"/>
    <property type="match status" value="1"/>
</dbReference>
<protein>
    <submittedName>
        <fullName evidence="11">G-protein coupled receptors family 1 profile domain-containing protein</fullName>
    </submittedName>
</protein>
<name>A0A915KL25_ROMCU</name>
<dbReference type="Gene3D" id="1.20.1070.10">
    <property type="entry name" value="Rhodopsin 7-helix transmembrane proteins"/>
    <property type="match status" value="1"/>
</dbReference>
<evidence type="ECO:0000256" key="5">
    <source>
        <dbReference type="ARBA" id="ARBA00023136"/>
    </source>
</evidence>
<dbReference type="Pfam" id="PF00001">
    <property type="entry name" value="7tm_1"/>
    <property type="match status" value="1"/>
</dbReference>
<keyword evidence="6" id="KW-0675">Receptor</keyword>
<dbReference type="PANTHER" id="PTHR24241">
    <property type="entry name" value="NEUROPEPTIDE RECEPTOR-RELATED G-PROTEIN COUPLED RECEPTOR"/>
    <property type="match status" value="1"/>
</dbReference>
<keyword evidence="10" id="KW-1185">Reference proteome</keyword>
<evidence type="ECO:0000256" key="7">
    <source>
        <dbReference type="SAM" id="MobiDB-lite"/>
    </source>
</evidence>
<evidence type="ECO:0000256" key="8">
    <source>
        <dbReference type="SAM" id="Phobius"/>
    </source>
</evidence>
<evidence type="ECO:0000313" key="11">
    <source>
        <dbReference type="WBParaSite" id="nRc.2.0.1.t39132-RA"/>
    </source>
</evidence>
<evidence type="ECO:0000259" key="9">
    <source>
        <dbReference type="PROSITE" id="PS50262"/>
    </source>
</evidence>
<feature type="region of interest" description="Disordered" evidence="7">
    <location>
        <begin position="85"/>
        <end position="107"/>
    </location>
</feature>
<keyword evidence="2" id="KW-1003">Cell membrane</keyword>
<dbReference type="GO" id="GO:0005886">
    <property type="term" value="C:plasma membrane"/>
    <property type="evidence" value="ECO:0007669"/>
    <property type="project" value="UniProtKB-SubCell"/>
</dbReference>
<evidence type="ECO:0000256" key="2">
    <source>
        <dbReference type="ARBA" id="ARBA00022475"/>
    </source>
</evidence>
<evidence type="ECO:0000256" key="4">
    <source>
        <dbReference type="ARBA" id="ARBA00022989"/>
    </source>
</evidence>
<accession>A0A915KL25</accession>
<dbReference type="GO" id="GO:0032870">
    <property type="term" value="P:cellular response to hormone stimulus"/>
    <property type="evidence" value="ECO:0007669"/>
    <property type="project" value="TreeGrafter"/>
</dbReference>
<feature type="transmembrane region" description="Helical" evidence="8">
    <location>
        <begin position="126"/>
        <end position="150"/>
    </location>
</feature>
<comment type="subcellular location">
    <subcellularLocation>
        <location evidence="1">Cell membrane</location>
        <topology evidence="1">Multi-pass membrane protein</topology>
    </subcellularLocation>
</comment>
<evidence type="ECO:0000313" key="10">
    <source>
        <dbReference type="Proteomes" id="UP000887565"/>
    </source>
</evidence>
<dbReference type="PRINTS" id="PR00237">
    <property type="entry name" value="GPCRRHODOPSN"/>
</dbReference>
<dbReference type="PANTHER" id="PTHR24241:SF59">
    <property type="entry name" value="ADIPOKINETIC HORMONE RECEPTOR, ISOFORM C"/>
    <property type="match status" value="1"/>
</dbReference>
<evidence type="ECO:0000256" key="6">
    <source>
        <dbReference type="ARBA" id="ARBA00023170"/>
    </source>
</evidence>
<evidence type="ECO:0000256" key="1">
    <source>
        <dbReference type="ARBA" id="ARBA00004651"/>
    </source>
</evidence>
<feature type="transmembrane region" description="Helical" evidence="8">
    <location>
        <begin position="162"/>
        <end position="184"/>
    </location>
</feature>
<feature type="transmembrane region" description="Helical" evidence="8">
    <location>
        <begin position="354"/>
        <end position="375"/>
    </location>
</feature>
<dbReference type="AlphaFoldDB" id="A0A915KL25"/>
<evidence type="ECO:0000256" key="3">
    <source>
        <dbReference type="ARBA" id="ARBA00022692"/>
    </source>
</evidence>
<feature type="transmembrane region" description="Helical" evidence="8">
    <location>
        <begin position="270"/>
        <end position="289"/>
    </location>
</feature>
<dbReference type="GO" id="GO:0042277">
    <property type="term" value="F:peptide binding"/>
    <property type="evidence" value="ECO:0007669"/>
    <property type="project" value="TreeGrafter"/>
</dbReference>
<proteinExistence type="predicted"/>
<feature type="transmembrane region" description="Helical" evidence="8">
    <location>
        <begin position="502"/>
        <end position="523"/>
    </location>
</feature>
<organism evidence="10 11">
    <name type="scientific">Romanomermis culicivorax</name>
    <name type="common">Nematode worm</name>
    <dbReference type="NCBI Taxonomy" id="13658"/>
    <lineage>
        <taxon>Eukaryota</taxon>
        <taxon>Metazoa</taxon>
        <taxon>Ecdysozoa</taxon>
        <taxon>Nematoda</taxon>
        <taxon>Enoplea</taxon>
        <taxon>Dorylaimia</taxon>
        <taxon>Mermithida</taxon>
        <taxon>Mermithoidea</taxon>
        <taxon>Mermithidae</taxon>
        <taxon>Romanomermis</taxon>
    </lineage>
</organism>
<keyword evidence="4 8" id="KW-1133">Transmembrane helix</keyword>
<dbReference type="InterPro" id="IPR017452">
    <property type="entry name" value="GPCR_Rhodpsn_7TM"/>
</dbReference>
<feature type="domain" description="G-protein coupled receptors family 1 profile" evidence="9">
    <location>
        <begin position="125"/>
        <end position="553"/>
    </location>
</feature>
<feature type="transmembrane region" description="Helical" evidence="8">
    <location>
        <begin position="529"/>
        <end position="548"/>
    </location>
</feature>
<sequence>MNNSLPQFYSSFNISVLLANLHNRRKLSLLPSLENLTGRASAKVANFVPPSHTWHDYFQLCELMIMVMVGVPINLYFYYKSWSKSRGGDLRHKSRSNTTTGSVNPKFSNNGRQVSSYFNTFMNRHLFIVDMMVLIFYALHRSAWLITYRFVGGDVLCKITKFLHLVALSSNSNIVTTVAIGRLYHVLFLCEKPPRFAIKMALNLVRWGLVFLADVALSSSVSFENQGSVTKSDYIKSLGFLFILTHPVPKNRFARSKIIQIRKAMTFQRMAVLAYTLAAITSLPQLFVFRTVRPFLNNPEWSQCVTIWTHFVVIDNPSAPLPSRRFIMTNYFNSTSDSSSPLSLRFVTAKSYNVIYLFVCFYLPLSVICLTYAVIRCKFSATIKKTRRHFEANKRRIVATEIVHMRTAAPAVDIEATPSSCSSRRKVAYGSVARGEKVWPPFEKSQESDSFEPKMSKLDSKIELTLMLRLPQMIISPKTHSTLISVRRLLAARKNASRQSAYVILAYILCWSPYSFITLLEFFRPFRTFWYPVVPRLLADIIVLNAVLNPLIYNFRFSSTPQPPPRTPAKSKVVGYLLLEPRALTLASSTSLDNTAIDSSNDSIVVANFSLSEN</sequence>
<keyword evidence="3 8" id="KW-0812">Transmembrane</keyword>
<dbReference type="WBParaSite" id="nRc.2.0.1.t39132-RA">
    <property type="protein sequence ID" value="nRc.2.0.1.t39132-RA"/>
    <property type="gene ID" value="nRc.2.0.1.g39132"/>
</dbReference>
<reference evidence="11" key="1">
    <citation type="submission" date="2022-11" db="UniProtKB">
        <authorList>
            <consortium name="WormBaseParasite"/>
        </authorList>
    </citation>
    <scope>IDENTIFICATION</scope>
</reference>
<dbReference type="PROSITE" id="PS50262">
    <property type="entry name" value="G_PROTEIN_RECEP_F1_2"/>
    <property type="match status" value="1"/>
</dbReference>
<dbReference type="OMA" id="CKFSATI"/>
<dbReference type="GO" id="GO:0004930">
    <property type="term" value="F:G protein-coupled receptor activity"/>
    <property type="evidence" value="ECO:0007669"/>
    <property type="project" value="InterPro"/>
</dbReference>
<feature type="transmembrane region" description="Helical" evidence="8">
    <location>
        <begin position="57"/>
        <end position="79"/>
    </location>
</feature>
<dbReference type="Proteomes" id="UP000887565">
    <property type="component" value="Unplaced"/>
</dbReference>
<dbReference type="InterPro" id="IPR000276">
    <property type="entry name" value="GPCR_Rhodpsn"/>
</dbReference>
<keyword evidence="5 8" id="KW-0472">Membrane</keyword>
<feature type="compositionally biased region" description="Polar residues" evidence="7">
    <location>
        <begin position="96"/>
        <end position="107"/>
    </location>
</feature>